<dbReference type="PANTHER" id="PTHR30081:SF1">
    <property type="entry name" value="PROTEIN TRANSLOCASE SUBUNIT SECD"/>
    <property type="match status" value="1"/>
</dbReference>
<evidence type="ECO:0000256" key="4">
    <source>
        <dbReference type="ARBA" id="ARBA00022519"/>
    </source>
</evidence>
<dbReference type="FunFam" id="1.20.1640.10:FF:000024">
    <property type="entry name" value="Multifunctional fusion protein"/>
    <property type="match status" value="1"/>
</dbReference>
<comment type="caution">
    <text evidence="13">Lacks conserved residue(s) required for the propagation of feature annotation.</text>
</comment>
<keyword evidence="6 13" id="KW-0653">Protein transport</keyword>
<keyword evidence="20" id="KW-1185">Reference proteome</keyword>
<comment type="subcellular location">
    <subcellularLocation>
        <location evidence="1 13">Cell membrane</location>
        <topology evidence="1 13">Multi-pass membrane protein</topology>
    </subcellularLocation>
</comment>
<protein>
    <recommendedName>
        <fullName evidence="13 14">Multifunctional fusion protein</fullName>
    </recommendedName>
    <domain>
        <recommendedName>
            <fullName evidence="13">Protein translocase subunit SecD</fullName>
        </recommendedName>
    </domain>
    <domain>
        <recommendedName>
            <fullName evidence="14">Protein-export membrane protein SecF</fullName>
        </recommendedName>
    </domain>
</protein>
<evidence type="ECO:0000256" key="13">
    <source>
        <dbReference type="HAMAP-Rule" id="MF_01463"/>
    </source>
</evidence>
<evidence type="ECO:0000313" key="18">
    <source>
        <dbReference type="EMBL" id="KRS15847.1"/>
    </source>
</evidence>
<dbReference type="InterPro" id="IPR048631">
    <property type="entry name" value="SecD_1st"/>
</dbReference>
<evidence type="ECO:0000313" key="19">
    <source>
        <dbReference type="EMBL" id="QEW26435.1"/>
    </source>
</evidence>
<evidence type="ECO:0000256" key="12">
    <source>
        <dbReference type="ARBA" id="ARBA00061053"/>
    </source>
</evidence>
<dbReference type="EMBL" id="LAXI01000018">
    <property type="protein sequence ID" value="KRS15847.1"/>
    <property type="molecule type" value="Genomic_DNA"/>
</dbReference>
<dbReference type="PANTHER" id="PTHR30081">
    <property type="entry name" value="PROTEIN-EXPORT MEMBRANE PROTEIN SEC"/>
    <property type="match status" value="1"/>
</dbReference>
<sequence>MLQIDLWKRVVIWALVALGLFMALPNVFYPRVETYNDATALIERGATPAELEEKGLTQQELEQQAGQWPDWMPSSLVNLGLDLRGGAHLLAEVQVEDVYESRIESMWPEIRDVLREERDRVGPIRLQPIENTELRVRLVENADEVDYAASVVRGLARPVTSLTGVNASDIEVSTDGDEIVVRLSEAERRATDERTVRQALEIVRRRIDEVGTREPTIQRQGSDRILIQVPGIGSAAELKDIIGTTAQLTFQPVVGRTSNADESPGAGNEVLPSLDQEGVYYVLESAPVVTGEELVDAQPDFDQNGRPAVSFRFNPSGARKFGDYTAANIGNPFAIVLDEKVISAPVIQAHIAGGSGIITGDFSVEESTNLAVLLRAGALPAGLDFLEERTIGPELGADSIEAGKIACIAAFAFVLIFMFLSYGTFGIFANIALIINVGLIFGLLSMIGATLTLPGIAGIVLTIGMAVDANVLVFERIREEMRTSKGPARAIQLGYERALSAITDANITTFITALILFAMGSGPVRGFAITLGLGIVTSVFTAIYVTRLLVVMWFERKRPKTVLQGRALRLVPKETKWDFFRRWKLSLGISAVLIVVALGSFAAQGLNFGIDFRGGTTIRTESAQPIDIGEYRESIQQLELGDITITEVFDPTFGADQNVAMIRIQAQDDQESVSADTIQAVEDALQEAVPDIEFTSVESVGPKVSGELIQTAVVAVLLAIGAVLVYIWLRFEWQFALGAVAALVHDVVLTIGIFSELQIQFDLAIIAALLTIVGYSLNDTVVVFDRVRENLRKYKKKPLSEVLNISINETLSRTMMTSVTTLLALLALFVLGGDVIRGFVFAMIWGVIVGTYSSVFVASTILLWLGVKRDWSKPDKGAGTQFADVDA</sequence>
<dbReference type="SUPFAM" id="SSF82866">
    <property type="entry name" value="Multidrug efflux transporter AcrB transmembrane domain"/>
    <property type="match status" value="2"/>
</dbReference>
<keyword evidence="2 13" id="KW-0813">Transport</keyword>
<feature type="domain" description="Protein export membrane protein SecD/SecF C-terminal" evidence="15">
    <location>
        <begin position="681"/>
        <end position="866"/>
    </location>
</feature>
<keyword evidence="3 13" id="KW-1003">Cell membrane</keyword>
<reference evidence="18 20" key="1">
    <citation type="submission" date="2015-04" db="EMBL/GenBank/DDBJ databases">
        <title>The draft genome sequence of Roseovarius indicus B108T.</title>
        <authorList>
            <person name="Li G."/>
            <person name="Lai Q."/>
            <person name="Shao Z."/>
            <person name="Yan P."/>
        </authorList>
    </citation>
    <scope>NUCLEOTIDE SEQUENCE [LARGE SCALE GENOMIC DNA]</scope>
    <source>
        <strain evidence="18 20">B108</strain>
    </source>
</reference>
<dbReference type="InterPro" id="IPR022813">
    <property type="entry name" value="SecD/SecF_arch_bac"/>
</dbReference>
<dbReference type="NCBIfam" id="TIGR01129">
    <property type="entry name" value="secD"/>
    <property type="match status" value="1"/>
</dbReference>
<comment type="function">
    <text evidence="10 13">Part of the Sec protein translocase complex. Interacts with the SecYEG preprotein conducting channel. SecDF uses the proton motive force (PMF) to complete protein translocation after the ATP-dependent function of SecA.</text>
</comment>
<evidence type="ECO:0000259" key="15">
    <source>
        <dbReference type="Pfam" id="PF02355"/>
    </source>
</evidence>
<feature type="transmembrane region" description="Helical" evidence="13">
    <location>
        <begin position="763"/>
        <end position="787"/>
    </location>
</feature>
<feature type="transmembrane region" description="Helical" evidence="13">
    <location>
        <begin position="498"/>
        <end position="520"/>
    </location>
</feature>
<dbReference type="Gene3D" id="3.30.70.3400">
    <property type="match status" value="1"/>
</dbReference>
<dbReference type="Pfam" id="PF02355">
    <property type="entry name" value="SecD_SecF_C"/>
    <property type="match status" value="2"/>
</dbReference>
<dbReference type="NCBIfam" id="TIGR00916">
    <property type="entry name" value="2A0604s01"/>
    <property type="match status" value="2"/>
</dbReference>
<dbReference type="OrthoDB" id="9805019at2"/>
<feature type="domain" description="SecDF P1 head subdomain" evidence="17">
    <location>
        <begin position="269"/>
        <end position="381"/>
    </location>
</feature>
<dbReference type="GO" id="GO:0043952">
    <property type="term" value="P:protein transport by the Sec complex"/>
    <property type="evidence" value="ECO:0007669"/>
    <property type="project" value="UniProtKB-UniRule"/>
</dbReference>
<feature type="transmembrane region" description="Helical" evidence="13">
    <location>
        <begin position="526"/>
        <end position="550"/>
    </location>
</feature>
<dbReference type="RefSeq" id="WP_057819362.1">
    <property type="nucleotide sequence ID" value="NZ_CP031598.1"/>
</dbReference>
<evidence type="ECO:0000256" key="11">
    <source>
        <dbReference type="ARBA" id="ARBA00060856"/>
    </source>
</evidence>
<evidence type="ECO:0000259" key="17">
    <source>
        <dbReference type="Pfam" id="PF22599"/>
    </source>
</evidence>
<evidence type="ECO:0000256" key="5">
    <source>
        <dbReference type="ARBA" id="ARBA00022692"/>
    </source>
</evidence>
<dbReference type="InterPro" id="IPR005665">
    <property type="entry name" value="SecF_bac"/>
</dbReference>
<dbReference type="EMBL" id="CP031598">
    <property type="protein sequence ID" value="QEW26435.1"/>
    <property type="molecule type" value="Genomic_DNA"/>
</dbReference>
<dbReference type="GO" id="GO:0065002">
    <property type="term" value="P:intracellular protein transmembrane transport"/>
    <property type="evidence" value="ECO:0007669"/>
    <property type="project" value="UniProtKB-UniRule"/>
</dbReference>
<organism evidence="18 20">
    <name type="scientific">Roseovarius indicus</name>
    <dbReference type="NCBI Taxonomy" id="540747"/>
    <lineage>
        <taxon>Bacteria</taxon>
        <taxon>Pseudomonadati</taxon>
        <taxon>Pseudomonadota</taxon>
        <taxon>Alphaproteobacteria</taxon>
        <taxon>Rhodobacterales</taxon>
        <taxon>Roseobacteraceae</taxon>
        <taxon>Roseovarius</taxon>
    </lineage>
</organism>
<dbReference type="Pfam" id="PF07549">
    <property type="entry name" value="Sec_GG"/>
    <property type="match status" value="2"/>
</dbReference>
<dbReference type="AlphaFoldDB" id="A0A0T5P3S6"/>
<feature type="transmembrane region" description="Helical" evidence="13">
    <location>
        <begin position="736"/>
        <end position="757"/>
    </location>
</feature>
<dbReference type="GO" id="GO:0015450">
    <property type="term" value="F:protein-transporting ATPase activity"/>
    <property type="evidence" value="ECO:0007669"/>
    <property type="project" value="InterPro"/>
</dbReference>
<feature type="transmembrane region" description="Helical" evidence="13">
    <location>
        <begin position="815"/>
        <end position="833"/>
    </location>
</feature>
<feature type="domain" description="Protein translocase subunit SecDF P1" evidence="16">
    <location>
        <begin position="196"/>
        <end position="253"/>
    </location>
</feature>
<evidence type="ECO:0000256" key="14">
    <source>
        <dbReference type="HAMAP-Rule" id="MF_01464"/>
    </source>
</evidence>
<evidence type="ECO:0000256" key="8">
    <source>
        <dbReference type="ARBA" id="ARBA00023010"/>
    </source>
</evidence>
<dbReference type="NCBIfam" id="NF009583">
    <property type="entry name" value="PRK13024.1-3"/>
    <property type="match status" value="1"/>
</dbReference>
<dbReference type="InterPro" id="IPR055344">
    <property type="entry name" value="SecD_SecF_C_bact"/>
</dbReference>
<feature type="transmembrane region" description="Helical" evidence="13">
    <location>
        <begin position="708"/>
        <end position="729"/>
    </location>
</feature>
<evidence type="ECO:0000256" key="1">
    <source>
        <dbReference type="ARBA" id="ARBA00004651"/>
    </source>
</evidence>
<dbReference type="FunFam" id="1.20.1640.10:FF:000004">
    <property type="entry name" value="Protein translocase subunit SecD"/>
    <property type="match status" value="1"/>
</dbReference>
<evidence type="ECO:0000256" key="6">
    <source>
        <dbReference type="ARBA" id="ARBA00022927"/>
    </source>
</evidence>
<dbReference type="InterPro" id="IPR022645">
    <property type="entry name" value="SecD/SecF_bac"/>
</dbReference>
<dbReference type="InterPro" id="IPR048634">
    <property type="entry name" value="SecD_SecF_C"/>
</dbReference>
<dbReference type="FunFam" id="3.30.1360.200:FF:000002">
    <property type="entry name" value="Preprotein translocase subunit SecD"/>
    <property type="match status" value="1"/>
</dbReference>
<dbReference type="PRINTS" id="PR01755">
    <property type="entry name" value="SECFTRNLCASE"/>
</dbReference>
<keyword evidence="8 13" id="KW-0811">Translocation</keyword>
<dbReference type="InterPro" id="IPR054384">
    <property type="entry name" value="SecDF_P1_head"/>
</dbReference>
<comment type="subunit">
    <text evidence="14">Forms a complex with SecD. Part of the essential Sec protein translocation apparatus which comprises SecA, SecYEG and auxiliary proteins SecDF-YajC and YidC.</text>
</comment>
<dbReference type="Gene3D" id="1.20.1640.10">
    <property type="entry name" value="Multidrug efflux transporter AcrB transmembrane domain"/>
    <property type="match status" value="2"/>
</dbReference>
<accession>A0A0T5P3S6</accession>
<dbReference type="Pfam" id="PF22599">
    <property type="entry name" value="SecDF_P1_head"/>
    <property type="match status" value="1"/>
</dbReference>
<comment type="subunit">
    <text evidence="13">Forms a complex with SecF. Part of the essential Sec protein translocation apparatus which comprises SecA, SecYEG and auxiliary proteins SecDF-YajC and YidC.</text>
</comment>
<evidence type="ECO:0000256" key="9">
    <source>
        <dbReference type="ARBA" id="ARBA00023136"/>
    </source>
</evidence>
<dbReference type="Proteomes" id="UP000051401">
    <property type="component" value="Unassembled WGS sequence"/>
</dbReference>
<comment type="similarity">
    <text evidence="14">Belongs to the SecD/SecF family. SecF subfamily.</text>
</comment>
<name>A0A0T5P3S6_9RHOB</name>
<keyword evidence="5 13" id="KW-0812">Transmembrane</keyword>
<proteinExistence type="inferred from homology"/>
<reference evidence="19 21" key="2">
    <citation type="submission" date="2018-08" db="EMBL/GenBank/DDBJ databases">
        <title>Genetic Globetrotter - A new plasmid hitch-hiking vast phylogenetic and geographic distances.</title>
        <authorList>
            <person name="Vollmers J."/>
            <person name="Petersen J."/>
        </authorList>
    </citation>
    <scope>NUCLEOTIDE SEQUENCE [LARGE SCALE GENOMIC DNA]</scope>
    <source>
        <strain evidence="19 21">DSM 26383</strain>
    </source>
</reference>
<evidence type="ECO:0000256" key="3">
    <source>
        <dbReference type="ARBA" id="ARBA00022475"/>
    </source>
</evidence>
<dbReference type="InterPro" id="IPR005791">
    <property type="entry name" value="SecD"/>
</dbReference>
<dbReference type="GO" id="GO:0006605">
    <property type="term" value="P:protein targeting"/>
    <property type="evidence" value="ECO:0007669"/>
    <property type="project" value="UniProtKB-UniRule"/>
</dbReference>
<dbReference type="STRING" id="540747.SAMN04488031_11449"/>
<dbReference type="Proteomes" id="UP000325785">
    <property type="component" value="Chromosome"/>
</dbReference>
<dbReference type="PATRIC" id="fig|540747.5.peg.2042"/>
<comment type="similarity">
    <text evidence="13">Belongs to the SecD/SecF family. SecD subfamily.</text>
</comment>
<comment type="similarity">
    <text evidence="12">In the N-terminal section; belongs to the SecD/SecF family. SecD subfamily.</text>
</comment>
<evidence type="ECO:0000256" key="10">
    <source>
        <dbReference type="ARBA" id="ARBA00059018"/>
    </source>
</evidence>
<feature type="transmembrane region" description="Helical" evidence="13">
    <location>
        <begin position="839"/>
        <end position="867"/>
    </location>
</feature>
<evidence type="ECO:0000313" key="20">
    <source>
        <dbReference type="Proteomes" id="UP000051401"/>
    </source>
</evidence>
<evidence type="ECO:0000256" key="2">
    <source>
        <dbReference type="ARBA" id="ARBA00022448"/>
    </source>
</evidence>
<dbReference type="HAMAP" id="MF_01463_B">
    <property type="entry name" value="SecD_B"/>
    <property type="match status" value="1"/>
</dbReference>
<dbReference type="InterPro" id="IPR022646">
    <property type="entry name" value="SecD/SecF_CS"/>
</dbReference>
<keyword evidence="9 13" id="KW-0472">Membrane</keyword>
<keyword evidence="4" id="KW-0997">Cell inner membrane</keyword>
<gene>
    <name evidence="14" type="primary">secF</name>
    <name evidence="13" type="synonym">secD</name>
    <name evidence="19" type="ORF">RIdsm_02234</name>
    <name evidence="18" type="ORF">XM52_21365</name>
</gene>
<dbReference type="NCBIfam" id="TIGR00966">
    <property type="entry name" value="transloc_SecF"/>
    <property type="match status" value="1"/>
</dbReference>
<dbReference type="KEGG" id="rid:RIdsm_02234"/>
<evidence type="ECO:0000259" key="16">
    <source>
        <dbReference type="Pfam" id="PF21760"/>
    </source>
</evidence>
<dbReference type="HAMAP" id="MF_01464_B">
    <property type="entry name" value="SecF_B"/>
    <property type="match status" value="1"/>
</dbReference>
<keyword evidence="7 13" id="KW-1133">Transmembrane helix</keyword>
<dbReference type="Gene3D" id="3.30.1360.200">
    <property type="match status" value="1"/>
</dbReference>
<evidence type="ECO:0000313" key="21">
    <source>
        <dbReference type="Proteomes" id="UP000325785"/>
    </source>
</evidence>
<dbReference type="GO" id="GO:0005886">
    <property type="term" value="C:plasma membrane"/>
    <property type="evidence" value="ECO:0007669"/>
    <property type="project" value="UniProtKB-SubCell"/>
</dbReference>
<evidence type="ECO:0000256" key="7">
    <source>
        <dbReference type="ARBA" id="ARBA00022989"/>
    </source>
</evidence>
<feature type="transmembrane region" description="Helical" evidence="13">
    <location>
        <begin position="585"/>
        <end position="603"/>
    </location>
</feature>
<feature type="domain" description="Protein export membrane protein SecD/SecF C-terminal" evidence="15">
    <location>
        <begin position="387"/>
        <end position="554"/>
    </location>
</feature>
<dbReference type="Pfam" id="PF21760">
    <property type="entry name" value="SecD_1st"/>
    <property type="match status" value="1"/>
</dbReference>
<comment type="similarity">
    <text evidence="11">In the C-terminal section; belongs to the SecD/SecF family. SecF subfamily.</text>
</comment>